<feature type="region of interest" description="Disordered" evidence="2">
    <location>
        <begin position="305"/>
        <end position="327"/>
    </location>
</feature>
<dbReference type="PATRIC" id="fig|82380.10.peg.1542"/>
<dbReference type="Pfam" id="PF02481">
    <property type="entry name" value="DNA_processg_A"/>
    <property type="match status" value="1"/>
</dbReference>
<evidence type="ECO:0000256" key="1">
    <source>
        <dbReference type="ARBA" id="ARBA00006525"/>
    </source>
</evidence>
<dbReference type="EMBL" id="JYIV01000023">
    <property type="protein sequence ID" value="KJL23449.1"/>
    <property type="molecule type" value="Genomic_DNA"/>
</dbReference>
<dbReference type="InterPro" id="IPR003488">
    <property type="entry name" value="DprA"/>
</dbReference>
<dbReference type="Proteomes" id="UP000033725">
    <property type="component" value="Unassembled WGS sequence"/>
</dbReference>
<protein>
    <recommendedName>
        <fullName evidence="3">Smf/DprA SLOG domain-containing protein</fullName>
    </recommendedName>
</protein>
<dbReference type="PANTHER" id="PTHR43022">
    <property type="entry name" value="PROTEIN SMF"/>
    <property type="match status" value="1"/>
</dbReference>
<dbReference type="GO" id="GO:0009294">
    <property type="term" value="P:DNA-mediated transformation"/>
    <property type="evidence" value="ECO:0007669"/>
    <property type="project" value="InterPro"/>
</dbReference>
<name>A0A0F0KSJ4_9MICO</name>
<organism evidence="4 5">
    <name type="scientific">Microbacterium oxydans</name>
    <dbReference type="NCBI Taxonomy" id="82380"/>
    <lineage>
        <taxon>Bacteria</taxon>
        <taxon>Bacillati</taxon>
        <taxon>Actinomycetota</taxon>
        <taxon>Actinomycetes</taxon>
        <taxon>Micrococcales</taxon>
        <taxon>Microbacteriaceae</taxon>
        <taxon>Microbacterium</taxon>
    </lineage>
</organism>
<dbReference type="PANTHER" id="PTHR43022:SF1">
    <property type="entry name" value="PROTEIN SMF"/>
    <property type="match status" value="1"/>
</dbReference>
<evidence type="ECO:0000259" key="3">
    <source>
        <dbReference type="Pfam" id="PF02481"/>
    </source>
</evidence>
<dbReference type="Gene3D" id="3.40.50.450">
    <property type="match status" value="1"/>
</dbReference>
<comment type="caution">
    <text evidence="4">The sequence shown here is derived from an EMBL/GenBank/DDBJ whole genome shotgun (WGS) entry which is preliminary data.</text>
</comment>
<proteinExistence type="inferred from homology"/>
<evidence type="ECO:0000256" key="2">
    <source>
        <dbReference type="SAM" id="MobiDB-lite"/>
    </source>
</evidence>
<gene>
    <name evidence="4" type="ORF">RN51_01535</name>
</gene>
<dbReference type="RefSeq" id="WP_045263445.1">
    <property type="nucleotide sequence ID" value="NZ_JYIV01000023.1"/>
</dbReference>
<accession>A0A0F0KSJ4</accession>
<dbReference type="SUPFAM" id="SSF102405">
    <property type="entry name" value="MCP/YpsA-like"/>
    <property type="match status" value="1"/>
</dbReference>
<dbReference type="AlphaFoldDB" id="A0A0F0KSJ4"/>
<reference evidence="4 5" key="1">
    <citation type="submission" date="2015-02" db="EMBL/GenBank/DDBJ databases">
        <title>Draft genome sequences of ten Microbacterium spp. with emphasis on heavy metal contaminated environments.</title>
        <authorList>
            <person name="Corretto E."/>
        </authorList>
    </citation>
    <scope>NUCLEOTIDE SEQUENCE [LARGE SCALE GENOMIC DNA]</scope>
    <source>
        <strain evidence="4 5">BEL163</strain>
    </source>
</reference>
<comment type="similarity">
    <text evidence="1">Belongs to the DprA/Smf family.</text>
</comment>
<dbReference type="OrthoDB" id="9785707at2"/>
<sequence length="327" mass="34358">MPTLSHLAKDERSARMVLALIGAPNDTVTGGLLMRVGAVDLISLIERDSSIPGLDRVEAAVWRHRLRLTANPDHVASGMGSGGDYRVLIPEDSEWPTALNDLGARTPYALWTRGRTELLTAPLAQRITVTGARAATGYGVHVAEELSRDLAESDRVLVAGGAYGIEGSAHRAALMHGDNTIAVLASGLDRAYPVGHADLIESIAHRGLVLTEAPPASAPTRQRFLDRSRTLAAMSGATVIVEAGFRSGTLQTAREASFLGRFVGAVPGPVTSAASAGTNRLLQNGRARVVTCGPDVVQMLGDNTSAPERNAIRPGAPHVVSPNTRVL</sequence>
<evidence type="ECO:0000313" key="4">
    <source>
        <dbReference type="EMBL" id="KJL23449.1"/>
    </source>
</evidence>
<evidence type="ECO:0000313" key="5">
    <source>
        <dbReference type="Proteomes" id="UP000033725"/>
    </source>
</evidence>
<dbReference type="InterPro" id="IPR057666">
    <property type="entry name" value="DrpA_SLOG"/>
</dbReference>
<feature type="domain" description="Smf/DprA SLOG" evidence="3">
    <location>
        <begin position="87"/>
        <end position="300"/>
    </location>
</feature>